<protein>
    <submittedName>
        <fullName evidence="1">Uncharacterized protein</fullName>
    </submittedName>
</protein>
<evidence type="ECO:0000313" key="2">
    <source>
        <dbReference type="Proteomes" id="UP000231279"/>
    </source>
</evidence>
<evidence type="ECO:0000313" key="1">
    <source>
        <dbReference type="EMBL" id="PIN12821.1"/>
    </source>
</evidence>
<dbReference type="EMBL" id="NKXS01002605">
    <property type="protein sequence ID" value="PIN12821.1"/>
    <property type="molecule type" value="Genomic_DNA"/>
</dbReference>
<dbReference type="AlphaFoldDB" id="A0A2G9H5N2"/>
<sequence length="80" mass="9080">MGSVPRGSKQDLDSIAREGFELIETYTKKPQAPQYHPQRAPLHQVKPNVNAVQSCEVVKYRSGVTVMDYSKRDSSPMFRL</sequence>
<keyword evidence="2" id="KW-1185">Reference proteome</keyword>
<accession>A0A2G9H5N2</accession>
<dbReference type="OrthoDB" id="911156at2759"/>
<name>A0A2G9H5N2_9LAMI</name>
<dbReference type="Proteomes" id="UP000231279">
    <property type="component" value="Unassembled WGS sequence"/>
</dbReference>
<comment type="caution">
    <text evidence="1">The sequence shown here is derived from an EMBL/GenBank/DDBJ whole genome shotgun (WGS) entry which is preliminary data.</text>
</comment>
<reference evidence="2" key="1">
    <citation type="journal article" date="2018" name="Gigascience">
        <title>Genome assembly of the Pink Ipe (Handroanthus impetiginosus, Bignoniaceae), a highly valued, ecologically keystone Neotropical timber forest tree.</title>
        <authorList>
            <person name="Silva-Junior O.B."/>
            <person name="Grattapaglia D."/>
            <person name="Novaes E."/>
            <person name="Collevatti R.G."/>
        </authorList>
    </citation>
    <scope>NUCLEOTIDE SEQUENCE [LARGE SCALE GENOMIC DNA]</scope>
    <source>
        <strain evidence="2">cv. UFG-1</strain>
    </source>
</reference>
<gene>
    <name evidence="1" type="ORF">CDL12_14566</name>
</gene>
<organism evidence="1 2">
    <name type="scientific">Handroanthus impetiginosus</name>
    <dbReference type="NCBI Taxonomy" id="429701"/>
    <lineage>
        <taxon>Eukaryota</taxon>
        <taxon>Viridiplantae</taxon>
        <taxon>Streptophyta</taxon>
        <taxon>Embryophyta</taxon>
        <taxon>Tracheophyta</taxon>
        <taxon>Spermatophyta</taxon>
        <taxon>Magnoliopsida</taxon>
        <taxon>eudicotyledons</taxon>
        <taxon>Gunneridae</taxon>
        <taxon>Pentapetalae</taxon>
        <taxon>asterids</taxon>
        <taxon>lamiids</taxon>
        <taxon>Lamiales</taxon>
        <taxon>Bignoniaceae</taxon>
        <taxon>Crescentiina</taxon>
        <taxon>Tabebuia alliance</taxon>
        <taxon>Handroanthus</taxon>
    </lineage>
</organism>
<proteinExistence type="predicted"/>